<comment type="caution">
    <text evidence="7">The sequence shown here is derived from an EMBL/GenBank/DDBJ whole genome shotgun (WGS) entry which is preliminary data.</text>
</comment>
<feature type="transmembrane region" description="Helical" evidence="5">
    <location>
        <begin position="355"/>
        <end position="376"/>
    </location>
</feature>
<evidence type="ECO:0000256" key="5">
    <source>
        <dbReference type="SAM" id="Phobius"/>
    </source>
</evidence>
<evidence type="ECO:0000313" key="8">
    <source>
        <dbReference type="Proteomes" id="UP000602381"/>
    </source>
</evidence>
<protein>
    <recommendedName>
        <fullName evidence="6">ABC-2 type transporter transmembrane domain-containing protein</fullName>
    </recommendedName>
</protein>
<organism evidence="7 8">
    <name type="scientific">Iodidimonas muriae</name>
    <dbReference type="NCBI Taxonomy" id="261467"/>
    <lineage>
        <taxon>Bacteria</taxon>
        <taxon>Pseudomonadati</taxon>
        <taxon>Pseudomonadota</taxon>
        <taxon>Alphaproteobacteria</taxon>
        <taxon>Iodidimonadales</taxon>
        <taxon>Iodidimonadaceae</taxon>
        <taxon>Iodidimonas</taxon>
    </lineage>
</organism>
<dbReference type="EMBL" id="BMOV01000002">
    <property type="protein sequence ID" value="GGO07213.1"/>
    <property type="molecule type" value="Genomic_DNA"/>
</dbReference>
<keyword evidence="8" id="KW-1185">Reference proteome</keyword>
<dbReference type="Pfam" id="PF12698">
    <property type="entry name" value="ABC2_membrane_3"/>
    <property type="match status" value="1"/>
</dbReference>
<evidence type="ECO:0000256" key="2">
    <source>
        <dbReference type="ARBA" id="ARBA00022692"/>
    </source>
</evidence>
<keyword evidence="4 5" id="KW-0472">Membrane</keyword>
<dbReference type="PANTHER" id="PTHR43471:SF3">
    <property type="entry name" value="ABC TRANSPORTER PERMEASE PROTEIN NATB"/>
    <property type="match status" value="1"/>
</dbReference>
<sequence>MIRGISLVARHEFVETVRTKSFLISLVLIPLLMSAGMFVPQWLSSHTSVIRNVAIVDLTEEARYGDMLAQEIKRVYARNALAEITSYVRAYAFPEFKTDQGLDPRQVPPLLLKRRSDFTDADADAFLNNGGLVWAMSIAAPFVKPGSPPPVLEPKTLRLVDVPDDLAKADLRGAPADYLRPWLTGERNITVPDSDKPETLSAVVLIQPDAAPVQPGSPSALGYAEPGQSVQIWSNGALPESLARRLPRAANVVFQKTELVAYAGDSEVLERMDYRAPLRTLDISAKDGRELTTADMIARILPRALSVMLIYFLYINMFMLMNNTMEEKSSRIIEVLVSSVTPNQLLIGKLLGSSLVALTMFAFSVGMFLAVILLAGGSDFVEFAGILLDVFSKQPILPALFVYFVLGYFLFAGIFLTLGAFCETSRDVQNMSTPMVLLMMVVPFVVWAVADDPNGSGAQLLSWMPFFGPFMMMARATSEPPMLDIVGSVLVQLFTIAVLLWASGKIFRIAVLSSGKPKVGQLIKLVRQGG</sequence>
<dbReference type="InterPro" id="IPR013525">
    <property type="entry name" value="ABC2_TM"/>
</dbReference>
<evidence type="ECO:0000256" key="4">
    <source>
        <dbReference type="ARBA" id="ARBA00023136"/>
    </source>
</evidence>
<evidence type="ECO:0000313" key="7">
    <source>
        <dbReference type="EMBL" id="GGO07213.1"/>
    </source>
</evidence>
<evidence type="ECO:0000259" key="6">
    <source>
        <dbReference type="Pfam" id="PF12698"/>
    </source>
</evidence>
<reference evidence="8" key="1">
    <citation type="journal article" date="2019" name="Int. J. Syst. Evol. Microbiol.">
        <title>The Global Catalogue of Microorganisms (GCM) 10K type strain sequencing project: providing services to taxonomists for standard genome sequencing and annotation.</title>
        <authorList>
            <consortium name="The Broad Institute Genomics Platform"/>
            <consortium name="The Broad Institute Genome Sequencing Center for Infectious Disease"/>
            <person name="Wu L."/>
            <person name="Ma J."/>
        </authorList>
    </citation>
    <scope>NUCLEOTIDE SEQUENCE [LARGE SCALE GENOMIC DNA]</scope>
    <source>
        <strain evidence="8">JCM 17843</strain>
    </source>
</reference>
<feature type="transmembrane region" description="Helical" evidence="5">
    <location>
        <begin position="21"/>
        <end position="43"/>
    </location>
</feature>
<keyword evidence="2 5" id="KW-0812">Transmembrane</keyword>
<gene>
    <name evidence="7" type="ORF">GCM10007972_06330</name>
</gene>
<feature type="transmembrane region" description="Helical" evidence="5">
    <location>
        <begin position="485"/>
        <end position="504"/>
    </location>
</feature>
<proteinExistence type="predicted"/>
<evidence type="ECO:0000256" key="3">
    <source>
        <dbReference type="ARBA" id="ARBA00022989"/>
    </source>
</evidence>
<dbReference type="Proteomes" id="UP000602381">
    <property type="component" value="Unassembled WGS sequence"/>
</dbReference>
<dbReference type="PANTHER" id="PTHR43471">
    <property type="entry name" value="ABC TRANSPORTER PERMEASE"/>
    <property type="match status" value="1"/>
</dbReference>
<dbReference type="RefSeq" id="WP_150004222.1">
    <property type="nucleotide sequence ID" value="NZ_BMOV01000002.1"/>
</dbReference>
<accession>A0ABQ2L923</accession>
<feature type="domain" description="ABC-2 type transporter transmembrane" evidence="6">
    <location>
        <begin position="305"/>
        <end position="503"/>
    </location>
</feature>
<evidence type="ECO:0000256" key="1">
    <source>
        <dbReference type="ARBA" id="ARBA00004141"/>
    </source>
</evidence>
<feature type="transmembrane region" description="Helical" evidence="5">
    <location>
        <begin position="433"/>
        <end position="450"/>
    </location>
</feature>
<comment type="subcellular location">
    <subcellularLocation>
        <location evidence="1">Membrane</location>
        <topology evidence="1">Multi-pass membrane protein</topology>
    </subcellularLocation>
</comment>
<feature type="transmembrane region" description="Helical" evidence="5">
    <location>
        <begin position="300"/>
        <end position="321"/>
    </location>
</feature>
<name>A0ABQ2L923_9PROT</name>
<feature type="transmembrane region" description="Helical" evidence="5">
    <location>
        <begin position="396"/>
        <end position="421"/>
    </location>
</feature>
<keyword evidence="3 5" id="KW-1133">Transmembrane helix</keyword>